<dbReference type="Gene3D" id="3.30.870.10">
    <property type="entry name" value="Endonuclease Chain A"/>
    <property type="match status" value="1"/>
</dbReference>
<dbReference type="Pfam" id="PF09565">
    <property type="entry name" value="RE_NgoFVII"/>
    <property type="match status" value="1"/>
</dbReference>
<dbReference type="GO" id="GO:0004519">
    <property type="term" value="F:endonuclease activity"/>
    <property type="evidence" value="ECO:0007669"/>
    <property type="project" value="UniProtKB-KW"/>
</dbReference>
<sequence>MKLLYSNILPMAIKEGKETIAEAINSQIQLADRIDIAVGYVSRLALEEIDMLVEKHNIKNICLNLGMYFTEGMPEGSYHTALRINKKWKNLGIGEIRMVKAFKYHGKLYVFYKEGKPVSAIIGSANLGVLKLEANNRRQYEISAITEEKYEVEEIVNHIEELKKSNVSANIAEIEGMPLIYEKNTALSGIELVTEVPKSNVEFYKRCASYASFRLPLKVPSENERYMDDGKHFTKSNVNVCYAAPRNKRKSRDWYETQLTVSKEITRLEGYPEKKVPFYIVTDDGYWFKAHTTSDGNKQFSAVGDELIMGRWLKGRLAAAGLVKPVNDTQADTEREGMITKEMLEEYGCDNLYLKKTGQTALDGDGTPLDVWMLSFKQIEEKGEEE</sequence>
<keyword evidence="3" id="KW-0255">Endonuclease</keyword>
<protein>
    <submittedName>
        <fullName evidence="3">NgoFVII family restriction endonuclease</fullName>
        <ecNumber evidence="3">3.1.21.-</ecNumber>
    </submittedName>
</protein>
<feature type="domain" description="Restriction endonuclease type II NgoFVII C-terminal B3-like DNA-binding" evidence="2">
    <location>
        <begin position="212"/>
        <end position="345"/>
    </location>
</feature>
<dbReference type="RefSeq" id="WP_260978623.1">
    <property type="nucleotide sequence ID" value="NZ_JAODBU010000006.1"/>
</dbReference>
<keyword evidence="4" id="KW-1185">Reference proteome</keyword>
<evidence type="ECO:0000259" key="1">
    <source>
        <dbReference type="Pfam" id="PF09565"/>
    </source>
</evidence>
<dbReference type="Proteomes" id="UP001431199">
    <property type="component" value="Unassembled WGS sequence"/>
</dbReference>
<keyword evidence="3" id="KW-0540">Nuclease</keyword>
<reference evidence="3" key="1">
    <citation type="submission" date="2022-09" db="EMBL/GenBank/DDBJ databases">
        <title>Eubacterium sp. LFL-14 isolated from human feces.</title>
        <authorList>
            <person name="Liu F."/>
        </authorList>
    </citation>
    <scope>NUCLEOTIDE SEQUENCE</scope>
    <source>
        <strain evidence="3">LFL-14</strain>
    </source>
</reference>
<dbReference type="GO" id="GO:0016787">
    <property type="term" value="F:hydrolase activity"/>
    <property type="evidence" value="ECO:0007669"/>
    <property type="project" value="UniProtKB-KW"/>
</dbReference>
<proteinExistence type="predicted"/>
<dbReference type="Pfam" id="PF20731">
    <property type="entry name" value="RE_NgoFVII_C"/>
    <property type="match status" value="1"/>
</dbReference>
<comment type="caution">
    <text evidence="3">The sequence shown here is derived from an EMBL/GenBank/DDBJ whole genome shotgun (WGS) entry which is preliminary data.</text>
</comment>
<evidence type="ECO:0000313" key="4">
    <source>
        <dbReference type="Proteomes" id="UP001431199"/>
    </source>
</evidence>
<gene>
    <name evidence="3" type="ORF">N5B56_06640</name>
</gene>
<evidence type="ECO:0000313" key="3">
    <source>
        <dbReference type="EMBL" id="MCT7398765.1"/>
    </source>
</evidence>
<dbReference type="EMBL" id="JAODBU010000006">
    <property type="protein sequence ID" value="MCT7398765.1"/>
    <property type="molecule type" value="Genomic_DNA"/>
</dbReference>
<keyword evidence="3" id="KW-0378">Hydrolase</keyword>
<dbReference type="EC" id="3.1.21.-" evidence="3"/>
<name>A0ABT2LZZ1_9FIRM</name>
<dbReference type="InterPro" id="IPR048923">
    <property type="entry name" value="RE_NgoFVII_C"/>
</dbReference>
<accession>A0ABT2LZZ1</accession>
<dbReference type="SUPFAM" id="SSF56024">
    <property type="entry name" value="Phospholipase D/nuclease"/>
    <property type="match status" value="1"/>
</dbReference>
<feature type="domain" description="Restriction endonuclease type II NgoFVII N-terminal" evidence="1">
    <location>
        <begin position="23"/>
        <end position="175"/>
    </location>
</feature>
<dbReference type="InterPro" id="IPR019065">
    <property type="entry name" value="RE_NgoFVII_N"/>
</dbReference>
<evidence type="ECO:0000259" key="2">
    <source>
        <dbReference type="Pfam" id="PF20731"/>
    </source>
</evidence>
<organism evidence="3 4">
    <name type="scientific">Eubacterium album</name>
    <dbReference type="NCBI Taxonomy" id="2978477"/>
    <lineage>
        <taxon>Bacteria</taxon>
        <taxon>Bacillati</taxon>
        <taxon>Bacillota</taxon>
        <taxon>Clostridia</taxon>
        <taxon>Eubacteriales</taxon>
        <taxon>Eubacteriaceae</taxon>
        <taxon>Eubacterium</taxon>
    </lineage>
</organism>